<dbReference type="GO" id="GO:0005507">
    <property type="term" value="F:copper ion binding"/>
    <property type="evidence" value="ECO:0007669"/>
    <property type="project" value="TreeGrafter"/>
</dbReference>
<evidence type="ECO:0000313" key="3">
    <source>
        <dbReference type="Proteomes" id="UP000030451"/>
    </source>
</evidence>
<dbReference type="Pfam" id="PF03091">
    <property type="entry name" value="CutA1"/>
    <property type="match status" value="1"/>
</dbReference>
<proteinExistence type="inferred from homology"/>
<reference evidence="2 3" key="1">
    <citation type="submission" date="2014-10" db="EMBL/GenBank/DDBJ databases">
        <title>Genome sequencing of Vibrio sinaloensis T08.</title>
        <authorList>
            <person name="Chan K.-G."/>
            <person name="Mohamad N.I."/>
        </authorList>
    </citation>
    <scope>NUCLEOTIDE SEQUENCE [LARGE SCALE GENOMIC DNA]</scope>
    <source>
        <strain evidence="2 3">T08</strain>
    </source>
</reference>
<evidence type="ECO:0000313" key="2">
    <source>
        <dbReference type="EMBL" id="KGY08851.1"/>
    </source>
</evidence>
<dbReference type="GO" id="GO:0010038">
    <property type="term" value="P:response to metal ion"/>
    <property type="evidence" value="ECO:0007669"/>
    <property type="project" value="InterPro"/>
</dbReference>
<dbReference type="SUPFAM" id="SSF54913">
    <property type="entry name" value="GlnB-like"/>
    <property type="match status" value="1"/>
</dbReference>
<dbReference type="OrthoDB" id="37622at2"/>
<dbReference type="STRING" id="379097.SE23_04475"/>
<evidence type="ECO:0000256" key="1">
    <source>
        <dbReference type="ARBA" id="ARBA00010169"/>
    </source>
</evidence>
<dbReference type="Gene3D" id="3.30.70.120">
    <property type="match status" value="1"/>
</dbReference>
<name>A0A0A5HZ98_PHOS4</name>
<dbReference type="PANTHER" id="PTHR23419:SF8">
    <property type="entry name" value="FI09726P"/>
    <property type="match status" value="1"/>
</dbReference>
<dbReference type="Proteomes" id="UP000030451">
    <property type="component" value="Unassembled WGS sequence"/>
</dbReference>
<dbReference type="InterPro" id="IPR004323">
    <property type="entry name" value="Ion_tolerance_CutA"/>
</dbReference>
<dbReference type="PANTHER" id="PTHR23419">
    <property type="entry name" value="DIVALENT CATION TOLERANCE CUTA-RELATED"/>
    <property type="match status" value="1"/>
</dbReference>
<gene>
    <name evidence="2" type="ORF">NM06_09940</name>
</gene>
<dbReference type="AlphaFoldDB" id="A0A0A5HZ98"/>
<dbReference type="EMBL" id="JRWP01000018">
    <property type="protein sequence ID" value="KGY08851.1"/>
    <property type="molecule type" value="Genomic_DNA"/>
</dbReference>
<dbReference type="InterPro" id="IPR011322">
    <property type="entry name" value="N-reg_PII-like_a/b"/>
</dbReference>
<protein>
    <submittedName>
        <fullName evidence="2">Cytochrome C biogenesis protein</fullName>
    </submittedName>
</protein>
<comment type="caution">
    <text evidence="2">The sequence shown here is derived from an EMBL/GenBank/DDBJ whole genome shotgun (WGS) entry which is preliminary data.</text>
</comment>
<organism evidence="2 3">
    <name type="scientific">Photobacterium sp. (strain ATCC 43367)</name>
    <dbReference type="NCBI Taxonomy" id="379097"/>
    <lineage>
        <taxon>Bacteria</taxon>
        <taxon>Pseudomonadati</taxon>
        <taxon>Pseudomonadota</taxon>
        <taxon>Gammaproteobacteria</taxon>
        <taxon>Vibrionales</taxon>
        <taxon>Vibrionaceae</taxon>
        <taxon>Vibrio</taxon>
        <taxon>Vibrio oreintalis group</taxon>
    </lineage>
</organism>
<dbReference type="RefSeq" id="WP_005473225.1">
    <property type="nucleotide sequence ID" value="NZ_JRWP01000018.1"/>
</dbReference>
<sequence>MSGQYCIVLTTTNNEENQQSIISGLLSKGLAACIQAIPIQSHYMWKGEVCCDDESLLVIKTKKSCYAELEQVIVELHDYEVPQVVQVPFVEGFNPYLAWIEQNTRC</sequence>
<accession>A0A0A5HZ98</accession>
<comment type="similarity">
    <text evidence="1">Belongs to the CutA family.</text>
</comment>
<dbReference type="InterPro" id="IPR015867">
    <property type="entry name" value="N-reg_PII/ATP_PRibTrfase_C"/>
</dbReference>